<dbReference type="SUPFAM" id="SSF56112">
    <property type="entry name" value="Protein kinase-like (PK-like)"/>
    <property type="match status" value="1"/>
</dbReference>
<proteinExistence type="predicted"/>
<dbReference type="OrthoDB" id="408964at2759"/>
<keyword evidence="2" id="KW-0808">Transferase</keyword>
<dbReference type="PANTHER" id="PTHR24345:SF0">
    <property type="entry name" value="CELL CYCLE SERINE_THREONINE-PROTEIN KINASE CDC5_MSD2"/>
    <property type="match status" value="1"/>
</dbReference>
<dbReference type="GO" id="GO:0005524">
    <property type="term" value="F:ATP binding"/>
    <property type="evidence" value="ECO:0007669"/>
    <property type="project" value="UniProtKB-KW"/>
</dbReference>
<dbReference type="PROSITE" id="PS50011">
    <property type="entry name" value="PROTEIN_KINASE_DOM"/>
    <property type="match status" value="1"/>
</dbReference>
<sequence length="165" mass="19144">MQPQIIKPLNRPNEEYKILQFLGEGGFDVCVKVENQTDQVFALKAVEKDALGQNHDDVLNEINIHKQLNHPNIVNLYDVFDDDDFVYFKMELCSNQSLFGMVSNQGELTEPEVRFYMLQLLDAVDYMHDKNILYRDLKLENIFISEDMDLKVGDFGLSVEMKSTD</sequence>
<dbReference type="PANTHER" id="PTHR24345">
    <property type="entry name" value="SERINE/THREONINE-PROTEIN KINASE PLK"/>
    <property type="match status" value="1"/>
</dbReference>
<evidence type="ECO:0000313" key="8">
    <source>
        <dbReference type="Proteomes" id="UP000266861"/>
    </source>
</evidence>
<dbReference type="GO" id="GO:0005634">
    <property type="term" value="C:nucleus"/>
    <property type="evidence" value="ECO:0007669"/>
    <property type="project" value="TreeGrafter"/>
</dbReference>
<dbReference type="FunFam" id="3.30.200.20:FF:000042">
    <property type="entry name" value="Aurora kinase A"/>
    <property type="match status" value="1"/>
</dbReference>
<protein>
    <recommendedName>
        <fullName evidence="6">Protein kinase domain-containing protein</fullName>
    </recommendedName>
</protein>
<dbReference type="SMART" id="SM00220">
    <property type="entry name" value="S_TKc"/>
    <property type="match status" value="1"/>
</dbReference>
<evidence type="ECO:0000256" key="1">
    <source>
        <dbReference type="ARBA" id="ARBA00022527"/>
    </source>
</evidence>
<dbReference type="InterPro" id="IPR011009">
    <property type="entry name" value="Kinase-like_dom_sf"/>
</dbReference>
<name>A0A397J2C2_9GLOM</name>
<gene>
    <name evidence="7" type="ORF">Glove_109g8</name>
</gene>
<keyword evidence="1" id="KW-0723">Serine/threonine-protein kinase</keyword>
<evidence type="ECO:0000256" key="4">
    <source>
        <dbReference type="ARBA" id="ARBA00022777"/>
    </source>
</evidence>
<dbReference type="InterPro" id="IPR000719">
    <property type="entry name" value="Prot_kinase_dom"/>
</dbReference>
<evidence type="ECO:0000256" key="3">
    <source>
        <dbReference type="ARBA" id="ARBA00022741"/>
    </source>
</evidence>
<dbReference type="InterPro" id="IPR008271">
    <property type="entry name" value="Ser/Thr_kinase_AS"/>
</dbReference>
<evidence type="ECO:0000256" key="2">
    <source>
        <dbReference type="ARBA" id="ARBA00022679"/>
    </source>
</evidence>
<comment type="caution">
    <text evidence="7">The sequence shown here is derived from an EMBL/GenBank/DDBJ whole genome shotgun (WGS) entry which is preliminary data.</text>
</comment>
<dbReference type="Proteomes" id="UP000266861">
    <property type="component" value="Unassembled WGS sequence"/>
</dbReference>
<dbReference type="PROSITE" id="PS00108">
    <property type="entry name" value="PROTEIN_KINASE_ST"/>
    <property type="match status" value="1"/>
</dbReference>
<evidence type="ECO:0000256" key="5">
    <source>
        <dbReference type="ARBA" id="ARBA00022840"/>
    </source>
</evidence>
<accession>A0A397J2C2</accession>
<evidence type="ECO:0000259" key="6">
    <source>
        <dbReference type="PROSITE" id="PS50011"/>
    </source>
</evidence>
<keyword evidence="4" id="KW-0418">Kinase</keyword>
<dbReference type="GO" id="GO:0004674">
    <property type="term" value="F:protein serine/threonine kinase activity"/>
    <property type="evidence" value="ECO:0007669"/>
    <property type="project" value="UniProtKB-KW"/>
</dbReference>
<reference evidence="7 8" key="1">
    <citation type="submission" date="2018-08" db="EMBL/GenBank/DDBJ databases">
        <title>Genome and evolution of the arbuscular mycorrhizal fungus Diversispora epigaea (formerly Glomus versiforme) and its bacterial endosymbionts.</title>
        <authorList>
            <person name="Sun X."/>
            <person name="Fei Z."/>
            <person name="Harrison M."/>
        </authorList>
    </citation>
    <scope>NUCLEOTIDE SEQUENCE [LARGE SCALE GENOMIC DNA]</scope>
    <source>
        <strain evidence="7 8">IT104</strain>
    </source>
</reference>
<keyword evidence="5" id="KW-0067">ATP-binding</keyword>
<organism evidence="7 8">
    <name type="scientific">Diversispora epigaea</name>
    <dbReference type="NCBI Taxonomy" id="1348612"/>
    <lineage>
        <taxon>Eukaryota</taxon>
        <taxon>Fungi</taxon>
        <taxon>Fungi incertae sedis</taxon>
        <taxon>Mucoromycota</taxon>
        <taxon>Glomeromycotina</taxon>
        <taxon>Glomeromycetes</taxon>
        <taxon>Diversisporales</taxon>
        <taxon>Diversisporaceae</taxon>
        <taxon>Diversispora</taxon>
    </lineage>
</organism>
<evidence type="ECO:0000313" key="7">
    <source>
        <dbReference type="EMBL" id="RHZ82331.1"/>
    </source>
</evidence>
<dbReference type="AlphaFoldDB" id="A0A397J2C2"/>
<dbReference type="Pfam" id="PF00069">
    <property type="entry name" value="Pkinase"/>
    <property type="match status" value="1"/>
</dbReference>
<dbReference type="Gene3D" id="1.10.510.10">
    <property type="entry name" value="Transferase(Phosphotransferase) domain 1"/>
    <property type="match status" value="1"/>
</dbReference>
<dbReference type="EMBL" id="PQFF01000102">
    <property type="protein sequence ID" value="RHZ82331.1"/>
    <property type="molecule type" value="Genomic_DNA"/>
</dbReference>
<feature type="domain" description="Protein kinase" evidence="6">
    <location>
        <begin position="16"/>
        <end position="165"/>
    </location>
</feature>
<dbReference type="STRING" id="1348612.A0A397J2C2"/>
<keyword evidence="3" id="KW-0547">Nucleotide-binding</keyword>
<keyword evidence="8" id="KW-1185">Reference proteome</keyword>